<name>A0A4P6A366_PLAAG</name>
<keyword evidence="3" id="KW-0045">Antibiotic biosynthesis</keyword>
<feature type="domain" description="TauD/TfdA-like" evidence="4">
    <location>
        <begin position="43"/>
        <end position="292"/>
    </location>
</feature>
<dbReference type="RefSeq" id="WP_141295569.1">
    <property type="nucleotide sequence ID" value="NZ_BJCD01000061.1"/>
</dbReference>
<evidence type="ECO:0000256" key="3">
    <source>
        <dbReference type="ARBA" id="ARBA00023194"/>
    </source>
</evidence>
<dbReference type="Pfam" id="PF02668">
    <property type="entry name" value="TauD"/>
    <property type="match status" value="1"/>
</dbReference>
<dbReference type="Gene3D" id="3.60.130.10">
    <property type="entry name" value="Clavaminate synthase-like"/>
    <property type="match status" value="1"/>
</dbReference>
<comment type="cofactor">
    <cofactor evidence="1">
        <name>Fe(2+)</name>
        <dbReference type="ChEBI" id="CHEBI:29033"/>
    </cofactor>
</comment>
<dbReference type="SUPFAM" id="SSF51197">
    <property type="entry name" value="Clavaminate synthase-like"/>
    <property type="match status" value="1"/>
</dbReference>
<sequence>MNLLNSLADWKGDELLNSKYWNYHLSPKEIEEIESALHNLKLFNKEAIQFNQLKKTLVDISEELENGRGTVLLKGVPVDQYSDTELAEFHLILCQQMGIPIRQSGLDWDSPKREKSQFVTYIRAEANSSQNGKQSTDAFGFHTDRYDVLSLLCVRQARMGGENRLASAITIYNQMLQSYPEIAESLFQEMPWLYEGKGGWINYPIWQIYKSKFTTQLSSTYPILSQLVEGAPRLTEQHKQGLNLLQTIGSEVSITFKLEPGDWLMVNNHLVYHARASWEVESGDYERLLLRVCFSPCNSRELPNTEAFRAIWRSVEAGQPRGGYLPNYQLPPDQAINSPLSETEAYWLDRYLKVRWVGVEEIKK</sequence>
<dbReference type="PANTHER" id="PTHR10696:SF56">
    <property type="entry name" value="TAUD_TFDA-LIKE DOMAIN-CONTAINING PROTEIN"/>
    <property type="match status" value="1"/>
</dbReference>
<dbReference type="AlphaFoldDB" id="A0A4P6A366"/>
<reference evidence="6" key="1">
    <citation type="submission" date="2019-02" db="EMBL/GenBank/DDBJ databases">
        <title>Draft genome sequence of Planktothrix agardhii NIES-905.</title>
        <authorList>
            <person name="Yamaguchi H."/>
            <person name="Suzuki S."/>
            <person name="Kawachi M."/>
        </authorList>
    </citation>
    <scope>NUCLEOTIDE SEQUENCE [LARGE SCALE GENOMIC DNA]</scope>
    <source>
        <strain evidence="6">CCAP 1459/11A</strain>
    </source>
</reference>
<dbReference type="PANTHER" id="PTHR10696">
    <property type="entry name" value="GAMMA-BUTYROBETAINE HYDROXYLASE-RELATED"/>
    <property type="match status" value="1"/>
</dbReference>
<organism evidence="5 6">
    <name type="scientific">Planktothrix agardhii CCAP 1459/11A</name>
    <dbReference type="NCBI Taxonomy" id="282420"/>
    <lineage>
        <taxon>Bacteria</taxon>
        <taxon>Bacillati</taxon>
        <taxon>Cyanobacteriota</taxon>
        <taxon>Cyanophyceae</taxon>
        <taxon>Oscillatoriophycideae</taxon>
        <taxon>Oscillatoriales</taxon>
        <taxon>Microcoleaceae</taxon>
        <taxon>Planktothrix</taxon>
    </lineage>
</organism>
<comment type="caution">
    <text evidence="5">The sequence shown here is derived from an EMBL/GenBank/DDBJ whole genome shotgun (WGS) entry which is preliminary data.</text>
</comment>
<gene>
    <name evidence="5" type="ORF">PA905_39770</name>
</gene>
<dbReference type="InterPro" id="IPR003819">
    <property type="entry name" value="TauD/TfdA-like"/>
</dbReference>
<evidence type="ECO:0000313" key="6">
    <source>
        <dbReference type="Proteomes" id="UP000299794"/>
    </source>
</evidence>
<evidence type="ECO:0000256" key="2">
    <source>
        <dbReference type="ARBA" id="ARBA00023002"/>
    </source>
</evidence>
<evidence type="ECO:0000313" key="5">
    <source>
        <dbReference type="EMBL" id="GDZ95547.1"/>
    </source>
</evidence>
<dbReference type="GO" id="GO:0016491">
    <property type="term" value="F:oxidoreductase activity"/>
    <property type="evidence" value="ECO:0007669"/>
    <property type="project" value="UniProtKB-KW"/>
</dbReference>
<evidence type="ECO:0000256" key="1">
    <source>
        <dbReference type="ARBA" id="ARBA00001954"/>
    </source>
</evidence>
<dbReference type="InterPro" id="IPR042098">
    <property type="entry name" value="TauD-like_sf"/>
</dbReference>
<protein>
    <recommendedName>
        <fullName evidence="4">TauD/TfdA-like domain-containing protein</fullName>
    </recommendedName>
</protein>
<dbReference type="InterPro" id="IPR050411">
    <property type="entry name" value="AlphaKG_dependent_hydroxylases"/>
</dbReference>
<dbReference type="GO" id="GO:0017000">
    <property type="term" value="P:antibiotic biosynthetic process"/>
    <property type="evidence" value="ECO:0007669"/>
    <property type="project" value="UniProtKB-KW"/>
</dbReference>
<proteinExistence type="predicted"/>
<keyword evidence="2" id="KW-0560">Oxidoreductase</keyword>
<dbReference type="Proteomes" id="UP000299794">
    <property type="component" value="Unassembled WGS sequence"/>
</dbReference>
<accession>A0A4P6A366</accession>
<evidence type="ECO:0000259" key="4">
    <source>
        <dbReference type="Pfam" id="PF02668"/>
    </source>
</evidence>
<dbReference type="EMBL" id="BJCD01000061">
    <property type="protein sequence ID" value="GDZ95547.1"/>
    <property type="molecule type" value="Genomic_DNA"/>
</dbReference>